<dbReference type="AlphaFoldDB" id="A0A8H9HPU9"/>
<reference evidence="2" key="2">
    <citation type="submission" date="2020-09" db="EMBL/GenBank/DDBJ databases">
        <authorList>
            <person name="Sun Q."/>
            <person name="Ohkuma M."/>
        </authorList>
    </citation>
    <scope>NUCLEOTIDE SEQUENCE</scope>
    <source>
        <strain evidence="2">JCM 4434</strain>
    </source>
</reference>
<evidence type="ECO:0000313" key="3">
    <source>
        <dbReference type="Proteomes" id="UP000610124"/>
    </source>
</evidence>
<name>A0A8H9HPU9_KITAU</name>
<organism evidence="2 3">
    <name type="scientific">Kitasatospora aureofaciens</name>
    <name type="common">Streptomyces aureofaciens</name>
    <dbReference type="NCBI Taxonomy" id="1894"/>
    <lineage>
        <taxon>Bacteria</taxon>
        <taxon>Bacillati</taxon>
        <taxon>Actinomycetota</taxon>
        <taxon>Actinomycetes</taxon>
        <taxon>Kitasatosporales</taxon>
        <taxon>Streptomycetaceae</taxon>
        <taxon>Kitasatospora</taxon>
    </lineage>
</organism>
<feature type="compositionally biased region" description="Pro residues" evidence="1">
    <location>
        <begin position="163"/>
        <end position="172"/>
    </location>
</feature>
<evidence type="ECO:0000256" key="1">
    <source>
        <dbReference type="SAM" id="MobiDB-lite"/>
    </source>
</evidence>
<sequence>MATHDSTAMATPGYGKQSAPEQLPRSAADFSHLPAREAYIASLIDHLPDGAAMDVKTLAVLQSHYGQMACRTVLNNLSTAGHLRRVRERISSKDCRWVFRTYFSRTPRSDAWWTQFLTTGEASEAGEASTSGAPDPPKERTLNRTSPTSPRTRRSPVSALPTPASPSPPPTARPSNRSPPNGWPGAPPPPSSPPLSPQASRRTASTARRPSPAAVCSTRCPPNGPARSLPPPASSSAPTAAHPAARTPSSAASAAPAVAPRRPHHPVGISPPPLFANMPPGPVRQ</sequence>
<feature type="compositionally biased region" description="Pro residues" evidence="1">
    <location>
        <begin position="181"/>
        <end position="196"/>
    </location>
</feature>
<feature type="compositionally biased region" description="Low complexity" evidence="1">
    <location>
        <begin position="234"/>
        <end position="260"/>
    </location>
</feature>
<dbReference type="EMBL" id="BMUB01000006">
    <property type="protein sequence ID" value="GGU78585.1"/>
    <property type="molecule type" value="Genomic_DNA"/>
</dbReference>
<reference evidence="2" key="1">
    <citation type="journal article" date="2014" name="Int. J. Syst. Evol. Microbiol.">
        <title>Complete genome sequence of Corynebacterium casei LMG S-19264T (=DSM 44701T), isolated from a smear-ripened cheese.</title>
        <authorList>
            <consortium name="US DOE Joint Genome Institute (JGI-PGF)"/>
            <person name="Walter F."/>
            <person name="Albersmeier A."/>
            <person name="Kalinowski J."/>
            <person name="Ruckert C."/>
        </authorList>
    </citation>
    <scope>NUCLEOTIDE SEQUENCE</scope>
    <source>
        <strain evidence="2">JCM 4434</strain>
    </source>
</reference>
<feature type="compositionally biased region" description="Pro residues" evidence="1">
    <location>
        <begin position="269"/>
        <end position="285"/>
    </location>
</feature>
<proteinExistence type="predicted"/>
<feature type="region of interest" description="Disordered" evidence="1">
    <location>
        <begin position="1"/>
        <end position="23"/>
    </location>
</feature>
<feature type="compositionally biased region" description="Pro residues" evidence="1">
    <location>
        <begin position="222"/>
        <end position="233"/>
    </location>
</feature>
<feature type="region of interest" description="Disordered" evidence="1">
    <location>
        <begin position="122"/>
        <end position="285"/>
    </location>
</feature>
<feature type="compositionally biased region" description="Low complexity" evidence="1">
    <location>
        <begin position="122"/>
        <end position="133"/>
    </location>
</feature>
<feature type="compositionally biased region" description="Low complexity" evidence="1">
    <location>
        <begin position="197"/>
        <end position="214"/>
    </location>
</feature>
<dbReference type="Proteomes" id="UP000610124">
    <property type="component" value="Unassembled WGS sequence"/>
</dbReference>
<accession>A0A8H9HPU9</accession>
<protein>
    <submittedName>
        <fullName evidence="2">Uncharacterized protein</fullName>
    </submittedName>
</protein>
<comment type="caution">
    <text evidence="2">The sequence shown here is derived from an EMBL/GenBank/DDBJ whole genome shotgun (WGS) entry which is preliminary data.</text>
</comment>
<evidence type="ECO:0000313" key="2">
    <source>
        <dbReference type="EMBL" id="GGU78585.1"/>
    </source>
</evidence>
<gene>
    <name evidence="2" type="ORF">GCM10010502_33260</name>
</gene>